<dbReference type="InterPro" id="IPR013078">
    <property type="entry name" value="His_Pase_superF_clade-1"/>
</dbReference>
<organism evidence="1 2">
    <name type="scientific">Angustibacter aerolatus</name>
    <dbReference type="NCBI Taxonomy" id="1162965"/>
    <lineage>
        <taxon>Bacteria</taxon>
        <taxon>Bacillati</taxon>
        <taxon>Actinomycetota</taxon>
        <taxon>Actinomycetes</taxon>
        <taxon>Kineosporiales</taxon>
        <taxon>Kineosporiaceae</taxon>
    </lineage>
</organism>
<keyword evidence="2" id="KW-1185">Reference proteome</keyword>
<evidence type="ECO:0008006" key="3">
    <source>
        <dbReference type="Google" id="ProtNLM"/>
    </source>
</evidence>
<dbReference type="Proteomes" id="UP001157017">
    <property type="component" value="Unassembled WGS sequence"/>
</dbReference>
<dbReference type="Pfam" id="PF00300">
    <property type="entry name" value="His_Phos_1"/>
    <property type="match status" value="1"/>
</dbReference>
<evidence type="ECO:0000313" key="1">
    <source>
        <dbReference type="EMBL" id="GMA89322.1"/>
    </source>
</evidence>
<dbReference type="Gene3D" id="3.40.50.1240">
    <property type="entry name" value="Phosphoglycerate mutase-like"/>
    <property type="match status" value="1"/>
</dbReference>
<accession>A0ABQ6JM22</accession>
<name>A0ABQ6JM22_9ACTN</name>
<comment type="caution">
    <text evidence="1">The sequence shown here is derived from an EMBL/GenBank/DDBJ whole genome shotgun (WGS) entry which is preliminary data.</text>
</comment>
<evidence type="ECO:0000313" key="2">
    <source>
        <dbReference type="Proteomes" id="UP001157017"/>
    </source>
</evidence>
<proteinExistence type="predicted"/>
<dbReference type="EMBL" id="BSUZ01000001">
    <property type="protein sequence ID" value="GMA89322.1"/>
    <property type="molecule type" value="Genomic_DNA"/>
</dbReference>
<protein>
    <recommendedName>
        <fullName evidence="3">Phosphoglycerate mutase</fullName>
    </recommendedName>
</protein>
<dbReference type="SUPFAM" id="SSF53254">
    <property type="entry name" value="Phosphoglycerate mutase-like"/>
    <property type="match status" value="1"/>
</dbReference>
<dbReference type="InterPro" id="IPR029033">
    <property type="entry name" value="His_PPase_superfam"/>
</dbReference>
<reference evidence="2" key="1">
    <citation type="journal article" date="2019" name="Int. J. Syst. Evol. Microbiol.">
        <title>The Global Catalogue of Microorganisms (GCM) 10K type strain sequencing project: providing services to taxonomists for standard genome sequencing and annotation.</title>
        <authorList>
            <consortium name="The Broad Institute Genomics Platform"/>
            <consortium name="The Broad Institute Genome Sequencing Center for Infectious Disease"/>
            <person name="Wu L."/>
            <person name="Ma J."/>
        </authorList>
    </citation>
    <scope>NUCLEOTIDE SEQUENCE [LARGE SCALE GENOMIC DNA]</scope>
    <source>
        <strain evidence="2">NBRC 108730</strain>
    </source>
</reference>
<sequence>MLARFAGRRVLVVTHAGPLRSTVRDALGVRDGAPLWRLGSEPTGLTETSWWADGGASVGTWNETGHLHAAGIALR</sequence>
<gene>
    <name evidence="1" type="ORF">GCM10025868_45720</name>
</gene>